<sequence>MALKMQSIQTSLCALSTINKPTFNFLRKNANFRFTPLFSSSSSSSLRTPMFCSCSGNSNDKYVLTTLYYVNAPPHMGSAYTTIAADAIARFQVSVFGSPLPWLRLLLLKNCYLCAPGNI</sequence>
<dbReference type="Gene3D" id="3.40.50.620">
    <property type="entry name" value="HUPs"/>
    <property type="match status" value="1"/>
</dbReference>
<dbReference type="EMBL" id="JBDFQZ010000004">
    <property type="protein sequence ID" value="KAK9733087.1"/>
    <property type="molecule type" value="Genomic_DNA"/>
</dbReference>
<evidence type="ECO:0000256" key="3">
    <source>
        <dbReference type="ARBA" id="ARBA00022840"/>
    </source>
</evidence>
<gene>
    <name evidence="7" type="ORF">RND81_04G042400</name>
</gene>
<protein>
    <recommendedName>
        <fullName evidence="6">Methionyl/Leucyl tRNA synthetase domain-containing protein</fullName>
    </recommendedName>
</protein>
<dbReference type="GO" id="GO:0004812">
    <property type="term" value="F:aminoacyl-tRNA ligase activity"/>
    <property type="evidence" value="ECO:0007669"/>
    <property type="project" value="UniProtKB-KW"/>
</dbReference>
<comment type="caution">
    <text evidence="7">The sequence shown here is derived from an EMBL/GenBank/DDBJ whole genome shotgun (WGS) entry which is preliminary data.</text>
</comment>
<evidence type="ECO:0000259" key="6">
    <source>
        <dbReference type="Pfam" id="PF09334"/>
    </source>
</evidence>
<keyword evidence="4" id="KW-0648">Protein biosynthesis</keyword>
<reference evidence="7" key="1">
    <citation type="submission" date="2024-03" db="EMBL/GenBank/DDBJ databases">
        <title>WGS assembly of Saponaria officinalis var. Norfolk2.</title>
        <authorList>
            <person name="Jenkins J."/>
            <person name="Shu S."/>
            <person name="Grimwood J."/>
            <person name="Barry K."/>
            <person name="Goodstein D."/>
            <person name="Schmutz J."/>
            <person name="Leebens-Mack J."/>
            <person name="Osbourn A."/>
        </authorList>
    </citation>
    <scope>NUCLEOTIDE SEQUENCE [LARGE SCALE GENOMIC DNA]</scope>
    <source>
        <strain evidence="7">JIC</strain>
    </source>
</reference>
<dbReference type="GO" id="GO:0006418">
    <property type="term" value="P:tRNA aminoacylation for protein translation"/>
    <property type="evidence" value="ECO:0007669"/>
    <property type="project" value="InterPro"/>
</dbReference>
<keyword evidence="2" id="KW-0547">Nucleotide-binding</keyword>
<dbReference type="Pfam" id="PF09334">
    <property type="entry name" value="tRNA-synt_1g"/>
    <property type="match status" value="1"/>
</dbReference>
<dbReference type="SUPFAM" id="SSF52374">
    <property type="entry name" value="Nucleotidylyl transferase"/>
    <property type="match status" value="1"/>
</dbReference>
<dbReference type="InterPro" id="IPR014729">
    <property type="entry name" value="Rossmann-like_a/b/a_fold"/>
</dbReference>
<evidence type="ECO:0000313" key="8">
    <source>
        <dbReference type="Proteomes" id="UP001443914"/>
    </source>
</evidence>
<keyword evidence="3" id="KW-0067">ATP-binding</keyword>
<keyword evidence="8" id="KW-1185">Reference proteome</keyword>
<feature type="domain" description="Methionyl/Leucyl tRNA synthetase" evidence="6">
    <location>
        <begin position="62"/>
        <end position="92"/>
    </location>
</feature>
<proteinExistence type="predicted"/>
<evidence type="ECO:0000256" key="5">
    <source>
        <dbReference type="ARBA" id="ARBA00023146"/>
    </source>
</evidence>
<accession>A0AAW1LHK8</accession>
<dbReference type="AlphaFoldDB" id="A0AAW1LHK8"/>
<evidence type="ECO:0000313" key="7">
    <source>
        <dbReference type="EMBL" id="KAK9733087.1"/>
    </source>
</evidence>
<evidence type="ECO:0000256" key="2">
    <source>
        <dbReference type="ARBA" id="ARBA00022741"/>
    </source>
</evidence>
<keyword evidence="5" id="KW-0030">Aminoacyl-tRNA synthetase</keyword>
<keyword evidence="1" id="KW-0436">Ligase</keyword>
<name>A0AAW1LHK8_SAPOF</name>
<dbReference type="InterPro" id="IPR015413">
    <property type="entry name" value="Methionyl/Leucyl_tRNA_Synth"/>
</dbReference>
<organism evidence="7 8">
    <name type="scientific">Saponaria officinalis</name>
    <name type="common">Common soapwort</name>
    <name type="synonym">Lychnis saponaria</name>
    <dbReference type="NCBI Taxonomy" id="3572"/>
    <lineage>
        <taxon>Eukaryota</taxon>
        <taxon>Viridiplantae</taxon>
        <taxon>Streptophyta</taxon>
        <taxon>Embryophyta</taxon>
        <taxon>Tracheophyta</taxon>
        <taxon>Spermatophyta</taxon>
        <taxon>Magnoliopsida</taxon>
        <taxon>eudicotyledons</taxon>
        <taxon>Gunneridae</taxon>
        <taxon>Pentapetalae</taxon>
        <taxon>Caryophyllales</taxon>
        <taxon>Caryophyllaceae</taxon>
        <taxon>Caryophylleae</taxon>
        <taxon>Saponaria</taxon>
    </lineage>
</organism>
<dbReference type="GO" id="GO:0005524">
    <property type="term" value="F:ATP binding"/>
    <property type="evidence" value="ECO:0007669"/>
    <property type="project" value="UniProtKB-KW"/>
</dbReference>
<evidence type="ECO:0000256" key="4">
    <source>
        <dbReference type="ARBA" id="ARBA00022917"/>
    </source>
</evidence>
<evidence type="ECO:0000256" key="1">
    <source>
        <dbReference type="ARBA" id="ARBA00022598"/>
    </source>
</evidence>
<dbReference type="Proteomes" id="UP001443914">
    <property type="component" value="Unassembled WGS sequence"/>
</dbReference>